<keyword evidence="2" id="KW-0963">Cytoplasm</keyword>
<name>A0ABR9U0P6_9NOSO</name>
<organism evidence="5 6">
    <name type="scientific">Nostoc cf. edaphicum LEGE 07299</name>
    <dbReference type="NCBI Taxonomy" id="2777974"/>
    <lineage>
        <taxon>Bacteria</taxon>
        <taxon>Bacillati</taxon>
        <taxon>Cyanobacteriota</taxon>
        <taxon>Cyanophyceae</taxon>
        <taxon>Nostocales</taxon>
        <taxon>Nostocaceae</taxon>
        <taxon>Nostoc</taxon>
    </lineage>
</organism>
<evidence type="ECO:0000256" key="3">
    <source>
        <dbReference type="ARBA" id="ARBA00022737"/>
    </source>
</evidence>
<dbReference type="Pfam" id="PF13424">
    <property type="entry name" value="TPR_12"/>
    <property type="match status" value="2"/>
</dbReference>
<comment type="subcellular location">
    <subcellularLocation>
        <location evidence="1">Cytoplasm</location>
    </subcellularLocation>
</comment>
<dbReference type="InterPro" id="IPR016032">
    <property type="entry name" value="Sig_transdc_resp-reg_C-effctor"/>
</dbReference>
<dbReference type="Pfam" id="PF13181">
    <property type="entry name" value="TPR_8"/>
    <property type="match status" value="1"/>
</dbReference>
<dbReference type="PANTHER" id="PTHR45954:SF1">
    <property type="entry name" value="LD33695P"/>
    <property type="match status" value="1"/>
</dbReference>
<evidence type="ECO:0000313" key="5">
    <source>
        <dbReference type="EMBL" id="MBE9106173.1"/>
    </source>
</evidence>
<gene>
    <name evidence="5" type="ORF">IQ229_14870</name>
</gene>
<dbReference type="PANTHER" id="PTHR45954">
    <property type="entry name" value="LD33695P"/>
    <property type="match status" value="1"/>
</dbReference>
<dbReference type="InterPro" id="IPR019734">
    <property type="entry name" value="TPR_rpt"/>
</dbReference>
<dbReference type="Proteomes" id="UP000647836">
    <property type="component" value="Unassembled WGS sequence"/>
</dbReference>
<comment type="caution">
    <text evidence="5">The sequence shown here is derived from an EMBL/GenBank/DDBJ whole genome shotgun (WGS) entry which is preliminary data.</text>
</comment>
<dbReference type="InterPro" id="IPR011990">
    <property type="entry name" value="TPR-like_helical_dom_sf"/>
</dbReference>
<evidence type="ECO:0000256" key="4">
    <source>
        <dbReference type="PROSITE-ProRule" id="PRU00339"/>
    </source>
</evidence>
<keyword evidence="6" id="KW-1185">Reference proteome</keyword>
<evidence type="ECO:0000256" key="1">
    <source>
        <dbReference type="ARBA" id="ARBA00004496"/>
    </source>
</evidence>
<dbReference type="SUPFAM" id="SSF48452">
    <property type="entry name" value="TPR-like"/>
    <property type="match status" value="1"/>
</dbReference>
<dbReference type="SMART" id="SM00028">
    <property type="entry name" value="TPR"/>
    <property type="match status" value="5"/>
</dbReference>
<dbReference type="InterPro" id="IPR036388">
    <property type="entry name" value="WH-like_DNA-bd_sf"/>
</dbReference>
<evidence type="ECO:0000256" key="2">
    <source>
        <dbReference type="ARBA" id="ARBA00022490"/>
    </source>
</evidence>
<dbReference type="RefSeq" id="WP_194044892.1">
    <property type="nucleotide sequence ID" value="NZ_JADEXF010000463.1"/>
</dbReference>
<dbReference type="PROSITE" id="PS50005">
    <property type="entry name" value="TPR"/>
    <property type="match status" value="4"/>
</dbReference>
<dbReference type="EMBL" id="JADEXF010000463">
    <property type="protein sequence ID" value="MBE9106173.1"/>
    <property type="molecule type" value="Genomic_DNA"/>
</dbReference>
<accession>A0ABR9U0P6</accession>
<protein>
    <submittedName>
        <fullName evidence="5">Tetratricopeptide repeat protein</fullName>
    </submittedName>
</protein>
<dbReference type="Gene3D" id="1.10.10.10">
    <property type="entry name" value="Winged helix-like DNA-binding domain superfamily/Winged helix DNA-binding domain"/>
    <property type="match status" value="1"/>
</dbReference>
<feature type="repeat" description="TPR" evidence="4">
    <location>
        <begin position="260"/>
        <end position="293"/>
    </location>
</feature>
<keyword evidence="4" id="KW-0802">TPR repeat</keyword>
<dbReference type="InterPro" id="IPR052386">
    <property type="entry name" value="GPSM"/>
</dbReference>
<feature type="repeat" description="TPR" evidence="4">
    <location>
        <begin position="380"/>
        <end position="413"/>
    </location>
</feature>
<dbReference type="Gene3D" id="1.25.40.10">
    <property type="entry name" value="Tetratricopeptide repeat domain"/>
    <property type="match status" value="1"/>
</dbReference>
<dbReference type="SUPFAM" id="SSF46894">
    <property type="entry name" value="C-terminal effector domain of the bipartite response regulators"/>
    <property type="match status" value="1"/>
</dbReference>
<evidence type="ECO:0000313" key="6">
    <source>
        <dbReference type="Proteomes" id="UP000647836"/>
    </source>
</evidence>
<sequence length="479" mass="55604">MSESIKTMLNFATNLNEEFSEVSQWYDWQQFRLDLLAGNSGDGLSPQEERCLRAIALDLDRRQIAKKLTIQPRTVSDYLRKPYELIKILFAIEGKMTERKARRLILSKYKKSTLSSSTSVQKFKADYEIDKYESLEDISPTNEYAWQTLDEVQPYIDNFHKLCEAKDYTEAFYTIFDTDDYENCVYKFLSSHGCLNIVIYIYERLIEYWVPRKGEKWEFITTLACLGDAHDRMGNHEIAIGHYENCLKIAKEIDDIDNIAGSLVNLGLAYFSLENYEKALSYSRLGLEIAREIGNKEFEAHALNNLGLIYSDLEEYQLAIDYYHFSLEVKSKLNDPQGAAGSLINIGNTYRQLEKYEQAISYLQRGIEAAHHSHHNQFEANGWFNLALALESLHHYSDAISAYEEAFNLYQQMEMIENAKDCRKAITQMSKVIKNDIGDFMENSCNTDNFDNVDLKNDFDAETSDKLDNEVYDDFDHKE</sequence>
<proteinExistence type="predicted"/>
<feature type="repeat" description="TPR" evidence="4">
    <location>
        <begin position="300"/>
        <end position="333"/>
    </location>
</feature>
<feature type="repeat" description="TPR" evidence="4">
    <location>
        <begin position="340"/>
        <end position="373"/>
    </location>
</feature>
<keyword evidence="3" id="KW-0677">Repeat</keyword>
<reference evidence="5 6" key="1">
    <citation type="submission" date="2020-10" db="EMBL/GenBank/DDBJ databases">
        <authorList>
            <person name="Castelo-Branco R."/>
            <person name="Eusebio N."/>
            <person name="Adriana R."/>
            <person name="Vieira A."/>
            <person name="Brugerolle De Fraissinette N."/>
            <person name="Rezende De Castro R."/>
            <person name="Schneider M.P."/>
            <person name="Vasconcelos V."/>
            <person name="Leao P.N."/>
        </authorList>
    </citation>
    <scope>NUCLEOTIDE SEQUENCE [LARGE SCALE GENOMIC DNA]</scope>
    <source>
        <strain evidence="5 6">LEGE 07299</strain>
    </source>
</reference>